<dbReference type="InterPro" id="IPR000412">
    <property type="entry name" value="ABC_2_transport"/>
</dbReference>
<evidence type="ECO:0000256" key="4">
    <source>
        <dbReference type="ARBA" id="ARBA00023136"/>
    </source>
</evidence>
<evidence type="ECO:0000259" key="6">
    <source>
        <dbReference type="Pfam" id="PF01061"/>
    </source>
</evidence>
<dbReference type="PATRIC" id="fig|1423744.4.peg.852"/>
<dbReference type="EMBL" id="AYZL01000020">
    <property type="protein sequence ID" value="KRN03722.1"/>
    <property type="molecule type" value="Genomic_DNA"/>
</dbReference>
<protein>
    <submittedName>
        <fullName evidence="7">ABC transporter, permease protein</fullName>
    </submittedName>
</protein>
<dbReference type="GO" id="GO:0043190">
    <property type="term" value="C:ATP-binding cassette (ABC) transporter complex"/>
    <property type="evidence" value="ECO:0007669"/>
    <property type="project" value="InterPro"/>
</dbReference>
<evidence type="ECO:0000256" key="5">
    <source>
        <dbReference type="SAM" id="Phobius"/>
    </source>
</evidence>
<feature type="transmembrane region" description="Helical" evidence="5">
    <location>
        <begin position="69"/>
        <end position="98"/>
    </location>
</feature>
<dbReference type="PIRSF" id="PIRSF006648">
    <property type="entry name" value="DrrB"/>
    <property type="match status" value="1"/>
</dbReference>
<feature type="transmembrane region" description="Helical" evidence="5">
    <location>
        <begin position="140"/>
        <end position="159"/>
    </location>
</feature>
<sequence length="224" mass="24989">MLYGLLVSALGLSIQTVNYQGIVVSYAQYALIGIFSFFMTTQMSQAMYRSSVDKQFGLLAIKFMNGVQPWHYLTGMNFFPSIGFIFQCSVLLVLGLITGGIYQIVYFLLAVLFGIILLEFWSSLGILLSTKISDYQKRDLVMTLIFTPISYAAPTLYVLSDNSSILIKLIAAINPLTYQLNALRSIAFGIFDLKTILISVVLSLVMVLLAQSILKRMKLTLAER</sequence>
<accession>A0A0R2DTE9</accession>
<keyword evidence="4 5" id="KW-0472">Membrane</keyword>
<dbReference type="InterPro" id="IPR013525">
    <property type="entry name" value="ABC2_TM"/>
</dbReference>
<dbReference type="Proteomes" id="UP000051378">
    <property type="component" value="Unassembled WGS sequence"/>
</dbReference>
<evidence type="ECO:0000256" key="2">
    <source>
        <dbReference type="ARBA" id="ARBA00022692"/>
    </source>
</evidence>
<keyword evidence="2 5" id="KW-0812">Transmembrane</keyword>
<feature type="transmembrane region" description="Helical" evidence="5">
    <location>
        <begin position="26"/>
        <end position="48"/>
    </location>
</feature>
<dbReference type="STRING" id="1423744.FC86_GL000831"/>
<proteinExistence type="predicted"/>
<feature type="domain" description="ABC-2 type transporter transmembrane" evidence="6">
    <location>
        <begin position="10"/>
        <end position="188"/>
    </location>
</feature>
<keyword evidence="3 5" id="KW-1133">Transmembrane helix</keyword>
<dbReference type="GO" id="GO:0140359">
    <property type="term" value="F:ABC-type transporter activity"/>
    <property type="evidence" value="ECO:0007669"/>
    <property type="project" value="InterPro"/>
</dbReference>
<comment type="caution">
    <text evidence="7">The sequence shown here is derived from an EMBL/GenBank/DDBJ whole genome shotgun (WGS) entry which is preliminary data.</text>
</comment>
<evidence type="ECO:0000313" key="8">
    <source>
        <dbReference type="Proteomes" id="UP000051378"/>
    </source>
</evidence>
<dbReference type="AlphaFoldDB" id="A0A0R2DTE9"/>
<feature type="transmembrane region" description="Helical" evidence="5">
    <location>
        <begin position="195"/>
        <end position="214"/>
    </location>
</feature>
<reference evidence="7 8" key="1">
    <citation type="journal article" date="2015" name="Genome Announc.">
        <title>Expanding the biotechnology potential of lactobacilli through comparative genomics of 213 strains and associated genera.</title>
        <authorList>
            <person name="Sun Z."/>
            <person name="Harris H.M."/>
            <person name="McCann A."/>
            <person name="Guo C."/>
            <person name="Argimon S."/>
            <person name="Zhang W."/>
            <person name="Yang X."/>
            <person name="Jeffery I.B."/>
            <person name="Cooney J.C."/>
            <person name="Kagawa T.F."/>
            <person name="Liu W."/>
            <person name="Song Y."/>
            <person name="Salvetti E."/>
            <person name="Wrobel A."/>
            <person name="Rasinkangas P."/>
            <person name="Parkhill J."/>
            <person name="Rea M.C."/>
            <person name="O'Sullivan O."/>
            <person name="Ritari J."/>
            <person name="Douillard F.P."/>
            <person name="Paul Ross R."/>
            <person name="Yang R."/>
            <person name="Briner A.E."/>
            <person name="Felis G.E."/>
            <person name="de Vos W.M."/>
            <person name="Barrangou R."/>
            <person name="Klaenhammer T.R."/>
            <person name="Caufield P.W."/>
            <person name="Cui Y."/>
            <person name="Zhang H."/>
            <person name="O'Toole P.W."/>
        </authorList>
    </citation>
    <scope>NUCLEOTIDE SEQUENCE [LARGE SCALE GENOMIC DNA]</scope>
    <source>
        <strain evidence="7 8">DSM 23037</strain>
    </source>
</reference>
<keyword evidence="8" id="KW-1185">Reference proteome</keyword>
<comment type="subcellular location">
    <subcellularLocation>
        <location evidence="1">Membrane</location>
        <topology evidence="1">Multi-pass membrane protein</topology>
    </subcellularLocation>
</comment>
<evidence type="ECO:0000256" key="1">
    <source>
        <dbReference type="ARBA" id="ARBA00004141"/>
    </source>
</evidence>
<organism evidence="7 8">
    <name type="scientific">Holzapfeliella floricola DSM 23037 = JCM 16512</name>
    <dbReference type="NCBI Taxonomy" id="1423744"/>
    <lineage>
        <taxon>Bacteria</taxon>
        <taxon>Bacillati</taxon>
        <taxon>Bacillota</taxon>
        <taxon>Bacilli</taxon>
        <taxon>Lactobacillales</taxon>
        <taxon>Lactobacillaceae</taxon>
        <taxon>Holzapfeliella</taxon>
    </lineage>
</organism>
<evidence type="ECO:0000313" key="7">
    <source>
        <dbReference type="EMBL" id="KRN03722.1"/>
    </source>
</evidence>
<gene>
    <name evidence="7" type="ORF">FC86_GL000831</name>
</gene>
<evidence type="ECO:0000256" key="3">
    <source>
        <dbReference type="ARBA" id="ARBA00022989"/>
    </source>
</evidence>
<feature type="transmembrane region" description="Helical" evidence="5">
    <location>
        <begin position="104"/>
        <end position="128"/>
    </location>
</feature>
<dbReference type="Pfam" id="PF01061">
    <property type="entry name" value="ABC2_membrane"/>
    <property type="match status" value="1"/>
</dbReference>
<name>A0A0R2DTE9_9LACO</name>